<sequence length="112" mass="11872">MSADAATGVASSGTLHFSAEVEGRPAITLVHNGASLNFVGKGFGATFKQEATRVRAFTVRAANGAELRCNPQHCGVSLRIQGLKGIVDLNVLPLQGFDVILGVPWLRSWVRL</sequence>
<dbReference type="InterPro" id="IPR021109">
    <property type="entry name" value="Peptidase_aspartic_dom_sf"/>
</dbReference>
<protein>
    <submittedName>
        <fullName evidence="1">Uncharacterized protein</fullName>
    </submittedName>
</protein>
<organism evidence="1 2">
    <name type="scientific">Linum trigynum</name>
    <dbReference type="NCBI Taxonomy" id="586398"/>
    <lineage>
        <taxon>Eukaryota</taxon>
        <taxon>Viridiplantae</taxon>
        <taxon>Streptophyta</taxon>
        <taxon>Embryophyta</taxon>
        <taxon>Tracheophyta</taxon>
        <taxon>Spermatophyta</taxon>
        <taxon>Magnoliopsida</taxon>
        <taxon>eudicotyledons</taxon>
        <taxon>Gunneridae</taxon>
        <taxon>Pentapetalae</taxon>
        <taxon>rosids</taxon>
        <taxon>fabids</taxon>
        <taxon>Malpighiales</taxon>
        <taxon>Linaceae</taxon>
        <taxon>Linum</taxon>
    </lineage>
</organism>
<accession>A0AAV2FDQ3</accession>
<evidence type="ECO:0000313" key="2">
    <source>
        <dbReference type="Proteomes" id="UP001497516"/>
    </source>
</evidence>
<reference evidence="1 2" key="1">
    <citation type="submission" date="2024-04" db="EMBL/GenBank/DDBJ databases">
        <authorList>
            <person name="Fracassetti M."/>
        </authorList>
    </citation>
    <scope>NUCLEOTIDE SEQUENCE [LARGE SCALE GENOMIC DNA]</scope>
</reference>
<dbReference type="Pfam" id="PF08284">
    <property type="entry name" value="RVP_2"/>
    <property type="match status" value="1"/>
</dbReference>
<keyword evidence="2" id="KW-1185">Reference proteome</keyword>
<evidence type="ECO:0000313" key="1">
    <source>
        <dbReference type="EMBL" id="CAL1396393.1"/>
    </source>
</evidence>
<name>A0AAV2FDQ3_9ROSI</name>
<dbReference type="CDD" id="cd00303">
    <property type="entry name" value="retropepsin_like"/>
    <property type="match status" value="1"/>
</dbReference>
<dbReference type="Proteomes" id="UP001497516">
    <property type="component" value="Chromosome 6"/>
</dbReference>
<dbReference type="Gene3D" id="2.40.70.10">
    <property type="entry name" value="Acid Proteases"/>
    <property type="match status" value="1"/>
</dbReference>
<gene>
    <name evidence="1" type="ORF">LTRI10_LOCUS36765</name>
</gene>
<dbReference type="AlphaFoldDB" id="A0AAV2FDQ3"/>
<proteinExistence type="predicted"/>
<dbReference type="EMBL" id="OZ034819">
    <property type="protein sequence ID" value="CAL1396393.1"/>
    <property type="molecule type" value="Genomic_DNA"/>
</dbReference>